<dbReference type="EMBL" id="LZLS01000156">
    <property type="protein sequence ID" value="OBK24308.1"/>
    <property type="molecule type" value="Genomic_DNA"/>
</dbReference>
<keyword evidence="1" id="KW-0805">Transcription regulation</keyword>
<gene>
    <name evidence="6" type="ORF">A5634_02935</name>
</gene>
<dbReference type="InterPro" id="IPR001647">
    <property type="entry name" value="HTH_TetR"/>
</dbReference>
<dbReference type="Pfam" id="PF17754">
    <property type="entry name" value="TetR_C_14"/>
    <property type="match status" value="1"/>
</dbReference>
<dbReference type="PANTHER" id="PTHR30055">
    <property type="entry name" value="HTH-TYPE TRANSCRIPTIONAL REGULATOR RUTR"/>
    <property type="match status" value="1"/>
</dbReference>
<feature type="domain" description="HTH tetR-type" evidence="5">
    <location>
        <begin position="19"/>
        <end position="79"/>
    </location>
</feature>
<dbReference type="PANTHER" id="PTHR30055:SF234">
    <property type="entry name" value="HTH-TYPE TRANSCRIPTIONAL REGULATOR BETI"/>
    <property type="match status" value="1"/>
</dbReference>
<dbReference type="GO" id="GO:0000976">
    <property type="term" value="F:transcription cis-regulatory region binding"/>
    <property type="evidence" value="ECO:0007669"/>
    <property type="project" value="TreeGrafter"/>
</dbReference>
<dbReference type="Gene3D" id="1.10.357.10">
    <property type="entry name" value="Tetracycline Repressor, domain 2"/>
    <property type="match status" value="1"/>
</dbReference>
<comment type="caution">
    <text evidence="6">The sequence shown here is derived from an EMBL/GenBank/DDBJ whole genome shotgun (WGS) entry which is preliminary data.</text>
</comment>
<evidence type="ECO:0000256" key="1">
    <source>
        <dbReference type="ARBA" id="ARBA00023015"/>
    </source>
</evidence>
<dbReference type="InterPro" id="IPR050109">
    <property type="entry name" value="HTH-type_TetR-like_transc_reg"/>
</dbReference>
<sequence length="207" mass="23266">MPTGTTLDDGLPLRERKRRRTRAALYEAAMELFDERPYADVTVDEICERAEVGRATFFRFYGTKAALLLEFNRRLTERARQVVDESAQRDAPAKLRILARVIADAWAPASPSVRAMAVEMMHRPETTVGGESLHPELIELVTEIVRDGTQRHELRGETLPPQFVAAIVVTALASCVSTWFESPLGDLHETLQHTVELLLAGMQRDAR</sequence>
<dbReference type="AlphaFoldDB" id="A0A1A3NQE2"/>
<dbReference type="PROSITE" id="PS50977">
    <property type="entry name" value="HTH_TETR_2"/>
    <property type="match status" value="1"/>
</dbReference>
<dbReference type="GO" id="GO:0003700">
    <property type="term" value="F:DNA-binding transcription factor activity"/>
    <property type="evidence" value="ECO:0007669"/>
    <property type="project" value="TreeGrafter"/>
</dbReference>
<evidence type="ECO:0000259" key="5">
    <source>
        <dbReference type="PROSITE" id="PS50977"/>
    </source>
</evidence>
<dbReference type="Proteomes" id="UP000093928">
    <property type="component" value="Unassembled WGS sequence"/>
</dbReference>
<evidence type="ECO:0000313" key="6">
    <source>
        <dbReference type="EMBL" id="OBK24308.1"/>
    </source>
</evidence>
<evidence type="ECO:0000256" key="3">
    <source>
        <dbReference type="ARBA" id="ARBA00023163"/>
    </source>
</evidence>
<name>A0A1A3NQE2_MYCAS</name>
<dbReference type="Pfam" id="PF00440">
    <property type="entry name" value="TetR_N"/>
    <property type="match status" value="1"/>
</dbReference>
<dbReference type="PRINTS" id="PR00455">
    <property type="entry name" value="HTHTETR"/>
</dbReference>
<reference evidence="6 7" key="1">
    <citation type="submission" date="2016-06" db="EMBL/GenBank/DDBJ databases">
        <authorList>
            <person name="Kjaerup R.B."/>
            <person name="Dalgaard T.S."/>
            <person name="Juul-Madsen H.R."/>
        </authorList>
    </citation>
    <scope>NUCLEOTIDE SEQUENCE [LARGE SCALE GENOMIC DNA]</scope>
    <source>
        <strain evidence="6 7">1165133.8</strain>
    </source>
</reference>
<dbReference type="OrthoDB" id="268339at2"/>
<evidence type="ECO:0000256" key="2">
    <source>
        <dbReference type="ARBA" id="ARBA00023125"/>
    </source>
</evidence>
<dbReference type="SUPFAM" id="SSF48498">
    <property type="entry name" value="Tetracyclin repressor-like, C-terminal domain"/>
    <property type="match status" value="1"/>
</dbReference>
<dbReference type="SUPFAM" id="SSF46689">
    <property type="entry name" value="Homeodomain-like"/>
    <property type="match status" value="1"/>
</dbReference>
<keyword evidence="3" id="KW-0804">Transcription</keyword>
<dbReference type="InterPro" id="IPR036271">
    <property type="entry name" value="Tet_transcr_reg_TetR-rel_C_sf"/>
</dbReference>
<accession>A0A1A3NQE2</accession>
<dbReference type="RefSeq" id="WP_065145078.1">
    <property type="nucleotide sequence ID" value="NZ_LZLS01000156.1"/>
</dbReference>
<evidence type="ECO:0000256" key="4">
    <source>
        <dbReference type="PROSITE-ProRule" id="PRU00335"/>
    </source>
</evidence>
<organism evidence="6 7">
    <name type="scientific">Mycobacterium asiaticum</name>
    <dbReference type="NCBI Taxonomy" id="1790"/>
    <lineage>
        <taxon>Bacteria</taxon>
        <taxon>Bacillati</taxon>
        <taxon>Actinomycetota</taxon>
        <taxon>Actinomycetes</taxon>
        <taxon>Mycobacteriales</taxon>
        <taxon>Mycobacteriaceae</taxon>
        <taxon>Mycobacterium</taxon>
    </lineage>
</organism>
<keyword evidence="2 4" id="KW-0238">DNA-binding</keyword>
<protein>
    <submittedName>
        <fullName evidence="6">TetR family transcriptional regulator</fullName>
    </submittedName>
</protein>
<evidence type="ECO:0000313" key="7">
    <source>
        <dbReference type="Proteomes" id="UP000093928"/>
    </source>
</evidence>
<feature type="DNA-binding region" description="H-T-H motif" evidence="4">
    <location>
        <begin position="42"/>
        <end position="61"/>
    </location>
</feature>
<proteinExistence type="predicted"/>
<dbReference type="InterPro" id="IPR041347">
    <property type="entry name" value="MftR_C"/>
</dbReference>
<dbReference type="InterPro" id="IPR009057">
    <property type="entry name" value="Homeodomain-like_sf"/>
</dbReference>